<dbReference type="AlphaFoldDB" id="A0AA87WEJ5"/>
<reference evidence="1" key="1">
    <citation type="journal article" date="2014" name="Int. J. Syst. Evol. Microbiol.">
        <title>Complete genome sequence of Corynebacterium casei LMG S-19264T (=DSM 44701T), isolated from a smear-ripened cheese.</title>
        <authorList>
            <consortium name="US DOE Joint Genome Institute (JGI-PGF)"/>
            <person name="Walter F."/>
            <person name="Albersmeier A."/>
            <person name="Kalinowski J."/>
            <person name="Ruckert C."/>
        </authorList>
    </citation>
    <scope>NUCLEOTIDE SEQUENCE</scope>
    <source>
        <strain evidence="1">CGMCC 1.15034</strain>
    </source>
</reference>
<reference evidence="1" key="2">
    <citation type="submission" date="2022-12" db="EMBL/GenBank/DDBJ databases">
        <authorList>
            <person name="Sun Q."/>
            <person name="Zhou Y."/>
        </authorList>
    </citation>
    <scope>NUCLEOTIDE SEQUENCE</scope>
    <source>
        <strain evidence="1">CGMCC 1.15034</strain>
    </source>
</reference>
<dbReference type="Proteomes" id="UP000625079">
    <property type="component" value="Unassembled WGS sequence"/>
</dbReference>
<proteinExistence type="predicted"/>
<name>A0AA87WEJ5_9BRAD</name>
<gene>
    <name evidence="1" type="ORF">GCM10010987_63660</name>
</gene>
<accession>A0AA87WEJ5</accession>
<comment type="caution">
    <text evidence="1">The sequence shown here is derived from an EMBL/GenBank/DDBJ whole genome shotgun (WGS) entry which is preliminary data.</text>
</comment>
<sequence>MVHFYRNVFSLVPSTRVREVSHMLKAIHTQESRAAVGAGDLVAKSGVSAGSAARQPIQALSG</sequence>
<dbReference type="RefSeq" id="WP_276575797.1">
    <property type="nucleotide sequence ID" value="NZ_BMHC01000020.1"/>
</dbReference>
<evidence type="ECO:0000313" key="1">
    <source>
        <dbReference type="EMBL" id="GGI31285.1"/>
    </source>
</evidence>
<protein>
    <submittedName>
        <fullName evidence="1">Uncharacterized protein</fullName>
    </submittedName>
</protein>
<dbReference type="EMBL" id="BMHC01000020">
    <property type="protein sequence ID" value="GGI31285.1"/>
    <property type="molecule type" value="Genomic_DNA"/>
</dbReference>
<evidence type="ECO:0000313" key="2">
    <source>
        <dbReference type="Proteomes" id="UP000625079"/>
    </source>
</evidence>
<organism evidence="1 2">
    <name type="scientific">Bradyrhizobium guangdongense</name>
    <dbReference type="NCBI Taxonomy" id="1325090"/>
    <lineage>
        <taxon>Bacteria</taxon>
        <taxon>Pseudomonadati</taxon>
        <taxon>Pseudomonadota</taxon>
        <taxon>Alphaproteobacteria</taxon>
        <taxon>Hyphomicrobiales</taxon>
        <taxon>Nitrobacteraceae</taxon>
        <taxon>Bradyrhizobium</taxon>
    </lineage>
</organism>